<dbReference type="EMBL" id="BDIP01004903">
    <property type="protein sequence ID" value="GIQ89303.1"/>
    <property type="molecule type" value="Genomic_DNA"/>
</dbReference>
<proteinExistence type="predicted"/>
<comment type="caution">
    <text evidence="1">The sequence shown here is derived from an EMBL/GenBank/DDBJ whole genome shotgun (WGS) entry which is preliminary data.</text>
</comment>
<dbReference type="Proteomes" id="UP000265618">
    <property type="component" value="Unassembled WGS sequence"/>
</dbReference>
<keyword evidence="2" id="KW-1185">Reference proteome</keyword>
<name>A0A9K3D8N3_9EUKA</name>
<evidence type="ECO:0000313" key="2">
    <source>
        <dbReference type="Proteomes" id="UP000265618"/>
    </source>
</evidence>
<evidence type="ECO:0000313" key="1">
    <source>
        <dbReference type="EMBL" id="GIQ89303.1"/>
    </source>
</evidence>
<accession>A0A9K3D8N3</accession>
<reference evidence="1 2" key="1">
    <citation type="journal article" date="2018" name="PLoS ONE">
        <title>The draft genome of Kipferlia bialata reveals reductive genome evolution in fornicate parasites.</title>
        <authorList>
            <person name="Tanifuji G."/>
            <person name="Takabayashi S."/>
            <person name="Kume K."/>
            <person name="Takagi M."/>
            <person name="Nakayama T."/>
            <person name="Kamikawa R."/>
            <person name="Inagaki Y."/>
            <person name="Hashimoto T."/>
        </authorList>
    </citation>
    <scope>NUCLEOTIDE SEQUENCE [LARGE SCALE GENOMIC DNA]</scope>
    <source>
        <strain evidence="1">NY0173</strain>
    </source>
</reference>
<protein>
    <submittedName>
        <fullName evidence="1">Uncharacterized protein</fullName>
    </submittedName>
</protein>
<sequence length="34" mass="3963">VTVFENETPRLVYSKLSTHVFPDMRQVIATINQK</sequence>
<gene>
    <name evidence="1" type="ORF">KIPB_011734</name>
</gene>
<dbReference type="AlphaFoldDB" id="A0A9K3D8N3"/>
<organism evidence="1 2">
    <name type="scientific">Kipferlia bialata</name>
    <dbReference type="NCBI Taxonomy" id="797122"/>
    <lineage>
        <taxon>Eukaryota</taxon>
        <taxon>Metamonada</taxon>
        <taxon>Carpediemonas-like organisms</taxon>
        <taxon>Kipferlia</taxon>
    </lineage>
</organism>
<feature type="non-terminal residue" evidence="1">
    <location>
        <position position="1"/>
    </location>
</feature>